<comment type="caution">
    <text evidence="2">The sequence shown here is derived from an EMBL/GenBank/DDBJ whole genome shotgun (WGS) entry which is preliminary data.</text>
</comment>
<dbReference type="EMBL" id="JAMYWD010000010">
    <property type="protein sequence ID" value="KAJ4959237.1"/>
    <property type="molecule type" value="Genomic_DNA"/>
</dbReference>
<organism evidence="2 3">
    <name type="scientific">Protea cynaroides</name>
    <dbReference type="NCBI Taxonomy" id="273540"/>
    <lineage>
        <taxon>Eukaryota</taxon>
        <taxon>Viridiplantae</taxon>
        <taxon>Streptophyta</taxon>
        <taxon>Embryophyta</taxon>
        <taxon>Tracheophyta</taxon>
        <taxon>Spermatophyta</taxon>
        <taxon>Magnoliopsida</taxon>
        <taxon>Proteales</taxon>
        <taxon>Proteaceae</taxon>
        <taxon>Protea</taxon>
    </lineage>
</organism>
<feature type="compositionally biased region" description="Basic and acidic residues" evidence="1">
    <location>
        <begin position="17"/>
        <end position="38"/>
    </location>
</feature>
<keyword evidence="3" id="KW-1185">Reference proteome</keyword>
<name>A0A9Q0K1D9_9MAGN</name>
<feature type="region of interest" description="Disordered" evidence="1">
    <location>
        <begin position="1"/>
        <end position="38"/>
    </location>
</feature>
<sequence length="100" mass="10828">MGAEEKDGSKDGSNPFDSDRGSKTSSEEVDRHEIHIDTEVTSSTVAMTSESKATCRCRASMPVSFSSLPTLEIVCTLSEFELLSRAPISKCRPTTPKSNI</sequence>
<accession>A0A9Q0K1D9</accession>
<dbReference type="Proteomes" id="UP001141806">
    <property type="component" value="Unassembled WGS sequence"/>
</dbReference>
<protein>
    <submittedName>
        <fullName evidence="2">Uncharacterized protein</fullName>
    </submittedName>
</protein>
<gene>
    <name evidence="2" type="ORF">NE237_026348</name>
</gene>
<proteinExistence type="predicted"/>
<feature type="compositionally biased region" description="Basic and acidic residues" evidence="1">
    <location>
        <begin position="1"/>
        <end position="10"/>
    </location>
</feature>
<dbReference type="AlphaFoldDB" id="A0A9Q0K1D9"/>
<evidence type="ECO:0000313" key="2">
    <source>
        <dbReference type="EMBL" id="KAJ4959237.1"/>
    </source>
</evidence>
<evidence type="ECO:0000256" key="1">
    <source>
        <dbReference type="SAM" id="MobiDB-lite"/>
    </source>
</evidence>
<reference evidence="2" key="1">
    <citation type="journal article" date="2023" name="Plant J.">
        <title>The genome of the king protea, Protea cynaroides.</title>
        <authorList>
            <person name="Chang J."/>
            <person name="Duong T.A."/>
            <person name="Schoeman C."/>
            <person name="Ma X."/>
            <person name="Roodt D."/>
            <person name="Barker N."/>
            <person name="Li Z."/>
            <person name="Van de Peer Y."/>
            <person name="Mizrachi E."/>
        </authorList>
    </citation>
    <scope>NUCLEOTIDE SEQUENCE</scope>
    <source>
        <tissue evidence="2">Young leaves</tissue>
    </source>
</reference>
<evidence type="ECO:0000313" key="3">
    <source>
        <dbReference type="Proteomes" id="UP001141806"/>
    </source>
</evidence>